<dbReference type="Proteomes" id="UP000037288">
    <property type="component" value="Unassembled WGS sequence"/>
</dbReference>
<accession>A0A0K9X9L5</accession>
<proteinExistence type="predicted"/>
<sequence>MRPTIVLLSPPQDHQRIAMRIQNAGIYTQGATSDRLDRGEYRFGVDTSEGVLRGFDKDELDEISHRFDGGFQAILLEYSGVRCIRGLLRAILQGASGLLDTNYGELVEYEEVLARFLREPLWDWRSTAAG</sequence>
<gene>
    <name evidence="1" type="ORF">AC230_23655</name>
</gene>
<reference evidence="2" key="1">
    <citation type="submission" date="2015-07" db="EMBL/GenBank/DDBJ databases">
        <title>Draft genome sequence of Streptomyces sp. CMAA 1322, a bacterium isolated from Caatinga biome, from dry forest semiarid of Brazil.</title>
        <authorList>
            <person name="Santos S.N."/>
            <person name="Gacesa R."/>
            <person name="Taketani R.G."/>
            <person name="Long P.F."/>
            <person name="Melo I.S."/>
        </authorList>
    </citation>
    <scope>NUCLEOTIDE SEQUENCE [LARGE SCALE GENOMIC DNA]</scope>
    <source>
        <strain evidence="2">CMAA 1322</strain>
    </source>
</reference>
<dbReference type="PATRIC" id="fig|1678637.3.peg.5067"/>
<organism evidence="1 2">
    <name type="scientific">Streptomyces caatingaensis</name>
    <dbReference type="NCBI Taxonomy" id="1678637"/>
    <lineage>
        <taxon>Bacteria</taxon>
        <taxon>Bacillati</taxon>
        <taxon>Actinomycetota</taxon>
        <taxon>Actinomycetes</taxon>
        <taxon>Kitasatosporales</taxon>
        <taxon>Streptomycetaceae</taxon>
        <taxon>Streptomyces</taxon>
    </lineage>
</organism>
<protein>
    <submittedName>
        <fullName evidence="1">Uncharacterized protein</fullName>
    </submittedName>
</protein>
<evidence type="ECO:0000313" key="1">
    <source>
        <dbReference type="EMBL" id="KNB49776.1"/>
    </source>
</evidence>
<evidence type="ECO:0000313" key="2">
    <source>
        <dbReference type="Proteomes" id="UP000037288"/>
    </source>
</evidence>
<keyword evidence="2" id="KW-1185">Reference proteome</keyword>
<name>A0A0K9X9L5_9ACTN</name>
<dbReference type="AlphaFoldDB" id="A0A0K9X9L5"/>
<dbReference type="EMBL" id="LFXA01000017">
    <property type="protein sequence ID" value="KNB49776.1"/>
    <property type="molecule type" value="Genomic_DNA"/>
</dbReference>
<comment type="caution">
    <text evidence="1">The sequence shown here is derived from an EMBL/GenBank/DDBJ whole genome shotgun (WGS) entry which is preliminary data.</text>
</comment>